<protein>
    <submittedName>
        <fullName evidence="2">Uncharacterized protein</fullName>
    </submittedName>
</protein>
<feature type="compositionally biased region" description="Basic and acidic residues" evidence="1">
    <location>
        <begin position="101"/>
        <end position="122"/>
    </location>
</feature>
<name>A0A3S0ZHV2_ELYCH</name>
<feature type="region of interest" description="Disordered" evidence="1">
    <location>
        <begin position="77"/>
        <end position="122"/>
    </location>
</feature>
<dbReference type="Proteomes" id="UP000271974">
    <property type="component" value="Unassembled WGS sequence"/>
</dbReference>
<keyword evidence="3" id="KW-1185">Reference proteome</keyword>
<evidence type="ECO:0000313" key="2">
    <source>
        <dbReference type="EMBL" id="RUS79246.1"/>
    </source>
</evidence>
<accession>A0A3S0ZHV2</accession>
<feature type="region of interest" description="Disordered" evidence="1">
    <location>
        <begin position="1"/>
        <end position="39"/>
    </location>
</feature>
<feature type="non-terminal residue" evidence="2">
    <location>
        <position position="122"/>
    </location>
</feature>
<sequence length="122" mass="13832">HEEHQENGKHHLHVRVGTESEHAENQELYELESRKGVDLPLGDSTDVVVGWIGSLDLFCEEQQKPVEELVAIESRDGHVQKQAVQHRPRNVGQRAGQQKHGQTDHHVGHDARNTRLPHVDDS</sequence>
<proteinExistence type="predicted"/>
<comment type="caution">
    <text evidence="2">The sequence shown here is derived from an EMBL/GenBank/DDBJ whole genome shotgun (WGS) entry which is preliminary data.</text>
</comment>
<feature type="compositionally biased region" description="Basic and acidic residues" evidence="1">
    <location>
        <begin position="16"/>
        <end position="37"/>
    </location>
</feature>
<gene>
    <name evidence="2" type="ORF">EGW08_012976</name>
</gene>
<evidence type="ECO:0000313" key="3">
    <source>
        <dbReference type="Proteomes" id="UP000271974"/>
    </source>
</evidence>
<feature type="non-terminal residue" evidence="2">
    <location>
        <position position="1"/>
    </location>
</feature>
<dbReference type="EMBL" id="RQTK01000462">
    <property type="protein sequence ID" value="RUS79246.1"/>
    <property type="molecule type" value="Genomic_DNA"/>
</dbReference>
<organism evidence="2 3">
    <name type="scientific">Elysia chlorotica</name>
    <name type="common">Eastern emerald elysia</name>
    <name type="synonym">Sea slug</name>
    <dbReference type="NCBI Taxonomy" id="188477"/>
    <lineage>
        <taxon>Eukaryota</taxon>
        <taxon>Metazoa</taxon>
        <taxon>Spiralia</taxon>
        <taxon>Lophotrochozoa</taxon>
        <taxon>Mollusca</taxon>
        <taxon>Gastropoda</taxon>
        <taxon>Heterobranchia</taxon>
        <taxon>Euthyneura</taxon>
        <taxon>Panpulmonata</taxon>
        <taxon>Sacoglossa</taxon>
        <taxon>Placobranchoidea</taxon>
        <taxon>Plakobranchidae</taxon>
        <taxon>Elysia</taxon>
    </lineage>
</organism>
<reference evidence="2 3" key="1">
    <citation type="submission" date="2019-01" db="EMBL/GenBank/DDBJ databases">
        <title>A draft genome assembly of the solar-powered sea slug Elysia chlorotica.</title>
        <authorList>
            <person name="Cai H."/>
            <person name="Li Q."/>
            <person name="Fang X."/>
            <person name="Li J."/>
            <person name="Curtis N.E."/>
            <person name="Altenburger A."/>
            <person name="Shibata T."/>
            <person name="Feng M."/>
            <person name="Maeda T."/>
            <person name="Schwartz J.A."/>
            <person name="Shigenobu S."/>
            <person name="Lundholm N."/>
            <person name="Nishiyama T."/>
            <person name="Yang H."/>
            <person name="Hasebe M."/>
            <person name="Li S."/>
            <person name="Pierce S.K."/>
            <person name="Wang J."/>
        </authorList>
    </citation>
    <scope>NUCLEOTIDE SEQUENCE [LARGE SCALE GENOMIC DNA]</scope>
    <source>
        <strain evidence="2">EC2010</strain>
        <tissue evidence="2">Whole organism of an adult</tissue>
    </source>
</reference>
<dbReference type="AlphaFoldDB" id="A0A3S0ZHV2"/>
<evidence type="ECO:0000256" key="1">
    <source>
        <dbReference type="SAM" id="MobiDB-lite"/>
    </source>
</evidence>